<dbReference type="AlphaFoldDB" id="A0AAV4C6W1"/>
<keyword evidence="5 7" id="KW-0326">Glycosidase</keyword>
<dbReference type="Pfam" id="PF00078">
    <property type="entry name" value="RVT_1"/>
    <property type="match status" value="1"/>
</dbReference>
<dbReference type="GO" id="GO:0000016">
    <property type="term" value="F:lactase activity"/>
    <property type="evidence" value="ECO:0007669"/>
    <property type="project" value="TreeGrafter"/>
</dbReference>
<dbReference type="InterPro" id="IPR018120">
    <property type="entry name" value="Glyco_hydro_1_AS"/>
</dbReference>
<feature type="region of interest" description="Disordered" evidence="8">
    <location>
        <begin position="1"/>
        <end position="26"/>
    </location>
</feature>
<feature type="active site" description="Nucleophile" evidence="6">
    <location>
        <position position="110"/>
    </location>
</feature>
<feature type="active site" description="Nucleophile" evidence="6">
    <location>
        <position position="593"/>
    </location>
</feature>
<evidence type="ECO:0000256" key="6">
    <source>
        <dbReference type="PROSITE-ProRule" id="PRU10055"/>
    </source>
</evidence>
<evidence type="ECO:0000256" key="2">
    <source>
        <dbReference type="ARBA" id="ARBA00011738"/>
    </source>
</evidence>
<dbReference type="InterPro" id="IPR001360">
    <property type="entry name" value="Glyco_hydro_1"/>
</dbReference>
<feature type="non-terminal residue" evidence="10">
    <location>
        <position position="1"/>
    </location>
</feature>
<reference evidence="10 11" key="1">
    <citation type="journal article" date="2021" name="Elife">
        <title>Chloroplast acquisition without the gene transfer in kleptoplastic sea slugs, Plakobranchus ocellatus.</title>
        <authorList>
            <person name="Maeda T."/>
            <person name="Takahashi S."/>
            <person name="Yoshida T."/>
            <person name="Shimamura S."/>
            <person name="Takaki Y."/>
            <person name="Nagai Y."/>
            <person name="Toyoda A."/>
            <person name="Suzuki Y."/>
            <person name="Arimoto A."/>
            <person name="Ishii H."/>
            <person name="Satoh N."/>
            <person name="Nishiyama T."/>
            <person name="Hasebe M."/>
            <person name="Maruyama T."/>
            <person name="Minagawa J."/>
            <person name="Obokata J."/>
            <person name="Shigenobu S."/>
        </authorList>
    </citation>
    <scope>NUCLEOTIDE SEQUENCE [LARGE SCALE GENOMIC DNA]</scope>
</reference>
<gene>
    <name evidence="10" type="ORF">PoB_005361700</name>
</gene>
<dbReference type="PROSITE" id="PS00653">
    <property type="entry name" value="GLYCOSYL_HYDROL_F1_2"/>
    <property type="match status" value="1"/>
</dbReference>
<feature type="region of interest" description="Disordered" evidence="8">
    <location>
        <begin position="45"/>
        <end position="69"/>
    </location>
</feature>
<dbReference type="EMBL" id="BLXT01005881">
    <property type="protein sequence ID" value="GFO27112.1"/>
    <property type="molecule type" value="Genomic_DNA"/>
</dbReference>
<evidence type="ECO:0000313" key="11">
    <source>
        <dbReference type="Proteomes" id="UP000735302"/>
    </source>
</evidence>
<accession>A0AAV4C6W1</accession>
<dbReference type="InterPro" id="IPR043502">
    <property type="entry name" value="DNA/RNA_pol_sf"/>
</dbReference>
<dbReference type="PANTHER" id="PTHR10353">
    <property type="entry name" value="GLYCOSYL HYDROLASE"/>
    <property type="match status" value="1"/>
</dbReference>
<comment type="caution">
    <text evidence="10">The sequence shown here is derived from an EMBL/GenBank/DDBJ whole genome shotgun (WGS) entry which is preliminary data.</text>
</comment>
<evidence type="ECO:0000256" key="1">
    <source>
        <dbReference type="ARBA" id="ARBA00010838"/>
    </source>
</evidence>
<comment type="subunit">
    <text evidence="2">Homodimer.</text>
</comment>
<dbReference type="SUPFAM" id="SSF51445">
    <property type="entry name" value="(Trans)glycosidases"/>
    <property type="match status" value="3"/>
</dbReference>
<dbReference type="Proteomes" id="UP000735302">
    <property type="component" value="Unassembled WGS sequence"/>
</dbReference>
<proteinExistence type="inferred from homology"/>
<evidence type="ECO:0000256" key="7">
    <source>
        <dbReference type="RuleBase" id="RU004468"/>
    </source>
</evidence>
<dbReference type="PANTHER" id="PTHR10353:SF38">
    <property type="entry name" value="LACTASE_PHLORIZIN HYDROLASE"/>
    <property type="match status" value="1"/>
</dbReference>
<dbReference type="PRINTS" id="PR00131">
    <property type="entry name" value="GLHYDRLASE1"/>
</dbReference>
<keyword evidence="11" id="KW-1185">Reference proteome</keyword>
<evidence type="ECO:0000313" key="10">
    <source>
        <dbReference type="EMBL" id="GFO27112.1"/>
    </source>
</evidence>
<evidence type="ECO:0000256" key="3">
    <source>
        <dbReference type="ARBA" id="ARBA00022801"/>
    </source>
</evidence>
<feature type="compositionally biased region" description="Basic and acidic residues" evidence="8">
    <location>
        <begin position="1"/>
        <end position="14"/>
    </location>
</feature>
<organism evidence="10 11">
    <name type="scientific">Plakobranchus ocellatus</name>
    <dbReference type="NCBI Taxonomy" id="259542"/>
    <lineage>
        <taxon>Eukaryota</taxon>
        <taxon>Metazoa</taxon>
        <taxon>Spiralia</taxon>
        <taxon>Lophotrochozoa</taxon>
        <taxon>Mollusca</taxon>
        <taxon>Gastropoda</taxon>
        <taxon>Heterobranchia</taxon>
        <taxon>Euthyneura</taxon>
        <taxon>Panpulmonata</taxon>
        <taxon>Sacoglossa</taxon>
        <taxon>Placobranchoidea</taxon>
        <taxon>Plakobranchidae</taxon>
        <taxon>Plakobranchus</taxon>
    </lineage>
</organism>
<dbReference type="FunFam" id="3.20.20.80:FF:000013">
    <property type="entry name" value="lactase-phlorizin hydrolase"/>
    <property type="match status" value="1"/>
</dbReference>
<evidence type="ECO:0000256" key="8">
    <source>
        <dbReference type="SAM" id="MobiDB-lite"/>
    </source>
</evidence>
<dbReference type="SUPFAM" id="SSF56672">
    <property type="entry name" value="DNA/RNA polymerases"/>
    <property type="match status" value="1"/>
</dbReference>
<evidence type="ECO:0000259" key="9">
    <source>
        <dbReference type="Pfam" id="PF00078"/>
    </source>
</evidence>
<keyword evidence="3 7" id="KW-0378">Hydrolase</keyword>
<dbReference type="Pfam" id="PF00232">
    <property type="entry name" value="Glyco_hydro_1"/>
    <property type="match status" value="2"/>
</dbReference>
<dbReference type="PROSITE" id="PS00572">
    <property type="entry name" value="GLYCOSYL_HYDROL_F1_1"/>
    <property type="match status" value="2"/>
</dbReference>
<protein>
    <submittedName>
        <fullName evidence="10">Lactase-phlorizin hydrolase-like</fullName>
    </submittedName>
</protein>
<keyword evidence="4" id="KW-0325">Glycoprotein</keyword>
<dbReference type="CDD" id="cd01647">
    <property type="entry name" value="RT_LTR"/>
    <property type="match status" value="1"/>
</dbReference>
<dbReference type="Gene3D" id="3.10.10.10">
    <property type="entry name" value="HIV Type 1 Reverse Transcriptase, subunit A, domain 1"/>
    <property type="match status" value="1"/>
</dbReference>
<evidence type="ECO:0000256" key="5">
    <source>
        <dbReference type="ARBA" id="ARBA00023295"/>
    </source>
</evidence>
<dbReference type="Gene3D" id="3.20.20.80">
    <property type="entry name" value="Glycosidases"/>
    <property type="match status" value="2"/>
</dbReference>
<dbReference type="InterPro" id="IPR000477">
    <property type="entry name" value="RT_dom"/>
</dbReference>
<comment type="similarity">
    <text evidence="1">Belongs to the glycosyl hydrolase 1 family.</text>
</comment>
<dbReference type="Gene3D" id="3.30.70.270">
    <property type="match status" value="1"/>
</dbReference>
<feature type="domain" description="Reverse transcriptase" evidence="9">
    <location>
        <begin position="1019"/>
        <end position="1118"/>
    </location>
</feature>
<dbReference type="InterPro" id="IPR043128">
    <property type="entry name" value="Rev_trsase/Diguanyl_cyclase"/>
</dbReference>
<sequence length="1146" mass="130861">VMKQRVAERSRDQNLPESRLPSFSEDEKKLIKGTADFLGSNFYSAGYETDDPQPASDPPNYYNDKATKGQGNPKWLGSGSSWLSVTPFGIRKMMNWFKTNYNNIPVYITENGVSDRNGTLHDWHRVHFYRLYISEVLKAIKLDGCNVKGYTAWSLMDNLEWNTGYDEKFGMHYVNFSDPSRTRVPKASALWYRTLIADGGYKHGYTQKGGWATAVELDSDFLYGKFPDDFSWGMATAAYQIEGAWDEDGKGKSIWDRFSHTPGKIDNGDTGDVACDSYHQMDQDVQIIQDMGMTHYRFSIAWTRIMPNGTYPVNQAGIDYYNRFINKLLAIGVTPMVTLYHWDLPQVLEDKQGWLNPDSATWFKDYADVCFSAFGDRVKKWITFNEPWVVSVLGYGTGEHAPGLTDIAEGPYRAGYNLIRAHAEAYHVYRDNYWADQAGEVGITTNCDWFEPADPVKQSDINAADRGIQFFIGWFAHPVFVDGDYPDVMKTFVEQASLAEGRQVSRLPEFTEQEKMRIKGTADFLGLNHYTSQITSDGMDGDGYFKDRNISTYQDSSWPTSGSSWLRMNPIGLRKNLNWVRQQYGDVPIYITENGVSGRNFSLDDSYRIHYYQQYINEVLKATILDGVNVKGYTAWSLLDNFEWARGFSENFGVYSVDFSDPARARTPRASARYLYELFRSNGFEKGTYTDPKFADQRASYANATFYGQFLSNFSIGVSASGMDTYGGRTVSVWDKIMSKSIGNVRSDVIDPLNEFGKDVALMKSLKTSGGWQNSSMIDEFLALAKLCFEKFGDKREITDSCKIAAETAKNQLQSYKEAKSDHRRYREFAKGDKVLILLPQDGNNLFMKYQGPYKIDGVAQNNNYIFTMRNGKRTYHANILKKYEEREPSPPLQPVVENACTGFVRHKEYEEIGIIMLEPKRKEYPKDVTISEKLTPQQNKEARELLQTFADTPSDIPGKTERVEHKIRLTDETPFRMKQYPLSVHAMDEVDKEINFMLESGIISKSTSPYASPITVVMKKDGAIRLCLDFRKLNKITIFDAEPIPWLDELLGKMKGAKFFTKCDLTKGYWQIPMHEDSKAYTAFQTTQGLMEFNYMPFGLSTAACTFQRAMLDTLGKLPFVDRFGNFRKFGLADFHKQSFLAQIP</sequence>
<dbReference type="InterPro" id="IPR033132">
    <property type="entry name" value="GH_1_N_CS"/>
</dbReference>
<evidence type="ECO:0000256" key="4">
    <source>
        <dbReference type="ARBA" id="ARBA00023180"/>
    </source>
</evidence>
<name>A0AAV4C6W1_9GAST</name>
<dbReference type="GO" id="GO:0005975">
    <property type="term" value="P:carbohydrate metabolic process"/>
    <property type="evidence" value="ECO:0007669"/>
    <property type="project" value="InterPro"/>
</dbReference>
<dbReference type="InterPro" id="IPR017853">
    <property type="entry name" value="GH"/>
</dbReference>